<evidence type="ECO:0000259" key="14">
    <source>
        <dbReference type="PROSITE" id="PS51479"/>
    </source>
</evidence>
<feature type="region of interest" description="Disordered" evidence="13">
    <location>
        <begin position="184"/>
        <end position="214"/>
    </location>
</feature>
<dbReference type="EC" id="3.1.3.16" evidence="12"/>
<keyword evidence="4 12" id="KW-0863">Zinc-finger</keyword>
<feature type="compositionally biased region" description="Basic and acidic residues" evidence="13">
    <location>
        <begin position="197"/>
        <end position="214"/>
    </location>
</feature>
<name>A0A835LLH4_9MAGN</name>
<evidence type="ECO:0000256" key="8">
    <source>
        <dbReference type="ARBA" id="ARBA00023242"/>
    </source>
</evidence>
<keyword evidence="7 12" id="KW-0904">Protein phosphatase</keyword>
<keyword evidence="16" id="KW-1185">Reference proteome</keyword>
<keyword evidence="3 12" id="KW-0479">Metal-binding</keyword>
<sequence>MADQTRTKTSLNSAIHKIQLILLEGITNPNQLTTSATLLSQADYKHVVIERSISNICGFPLCPNTLTIDNNKNNTKKYRISLKEHKVYDLEESRLYCSTSCVVSSKSFQESLRKVRFDDFDVGRVNEVLRVFEGLGVSGNKFFGGFGELKIEERDGGRNGDVVGFEEWVGPSNAIEGYVPVLDLDRKFKPPPPKKNRKDESKTESGRQKKDKGKLMNETDFTSSIIVGDSFGVPELSYDLKQKCCVSELEELKGDEVKKFEVSSVGVESEFGIPEMVYDAVGDVTNQMDAMELEEDVFVKEMVQSNEAGLKSSLKSSGSKKLSRNVTWADKRIAGSTSTGKLCEIQEMGGTSESAESLRSSKRAGDGGTIRLESAEACALALSQAAEAVASGEFDVTDAVSEAGIKIWPQPYDADKYSEEEEEMIDPELVPLRWPKKPGVLNSEEFNPEESWYDPPPVEFSLTLSPFATMWMALFGWITSSSLAYIYGQDESSHQEFLLVNGREYPEKIVLIDGRSLEIKQALAGCLSRAIPKVATDLRLKTPFFAIEKEMGNLLSTMSFVEALPAFKLKQWHVIALLFIDALSVCRIPGLAPNMTSGRILLQKVLDEAQVTADEYDTMKGLLIPLGRVPQFSAQCGA</sequence>
<evidence type="ECO:0000313" key="15">
    <source>
        <dbReference type="EMBL" id="KAF9591686.1"/>
    </source>
</evidence>
<dbReference type="Proteomes" id="UP000631114">
    <property type="component" value="Unassembled WGS sequence"/>
</dbReference>
<evidence type="ECO:0000256" key="5">
    <source>
        <dbReference type="ARBA" id="ARBA00022801"/>
    </source>
</evidence>
<evidence type="ECO:0000256" key="7">
    <source>
        <dbReference type="ARBA" id="ARBA00022912"/>
    </source>
</evidence>
<dbReference type="EMBL" id="JADFTS010000008">
    <property type="protein sequence ID" value="KAF9591686.1"/>
    <property type="molecule type" value="Genomic_DNA"/>
</dbReference>
<comment type="catalytic activity">
    <reaction evidence="10 12">
        <text>O-phospho-L-threonyl-[protein] + H2O = L-threonyl-[protein] + phosphate</text>
        <dbReference type="Rhea" id="RHEA:47004"/>
        <dbReference type="Rhea" id="RHEA-COMP:11060"/>
        <dbReference type="Rhea" id="RHEA-COMP:11605"/>
        <dbReference type="ChEBI" id="CHEBI:15377"/>
        <dbReference type="ChEBI" id="CHEBI:30013"/>
        <dbReference type="ChEBI" id="CHEBI:43474"/>
        <dbReference type="ChEBI" id="CHEBI:61977"/>
        <dbReference type="EC" id="3.1.3.16"/>
    </reaction>
</comment>
<dbReference type="PANTHER" id="PTHR14732:SF0">
    <property type="entry name" value="RNA POLYMERASE II SUBUNIT B1 CTD PHOSPHATASE RPAP2-RELATED"/>
    <property type="match status" value="1"/>
</dbReference>
<comment type="similarity">
    <text evidence="2 11 12">Belongs to the RPAP2 family.</text>
</comment>
<dbReference type="PANTHER" id="PTHR14732">
    <property type="entry name" value="RNA POLYMERASE II SUBUNIT B1 CTD PHOSPHATASE RPAP2-RELATED"/>
    <property type="match status" value="1"/>
</dbReference>
<keyword evidence="5 12" id="KW-0378">Hydrolase</keyword>
<dbReference type="GO" id="GO:0008270">
    <property type="term" value="F:zinc ion binding"/>
    <property type="evidence" value="ECO:0007669"/>
    <property type="project" value="UniProtKB-KW"/>
</dbReference>
<dbReference type="GO" id="GO:0005737">
    <property type="term" value="C:cytoplasm"/>
    <property type="evidence" value="ECO:0007669"/>
    <property type="project" value="TreeGrafter"/>
</dbReference>
<evidence type="ECO:0000256" key="1">
    <source>
        <dbReference type="ARBA" id="ARBA00004123"/>
    </source>
</evidence>
<protein>
    <recommendedName>
        <fullName evidence="12">RNA polymerase II subunit B1 CTD phosphatase RPAP2 homolog</fullName>
        <ecNumber evidence="12">3.1.3.16</ecNumber>
    </recommendedName>
</protein>
<dbReference type="OrthoDB" id="2590500at2759"/>
<dbReference type="GO" id="GO:0008420">
    <property type="term" value="F:RNA polymerase II CTD heptapeptide repeat phosphatase activity"/>
    <property type="evidence" value="ECO:0007669"/>
    <property type="project" value="UniProtKB-UniRule"/>
</dbReference>
<gene>
    <name evidence="15" type="ORF">IFM89_005558</name>
</gene>
<keyword evidence="6 12" id="KW-0862">Zinc</keyword>
<evidence type="ECO:0000256" key="13">
    <source>
        <dbReference type="SAM" id="MobiDB-lite"/>
    </source>
</evidence>
<dbReference type="InterPro" id="IPR007308">
    <property type="entry name" value="Rtr1/RPAP2_dom"/>
</dbReference>
<evidence type="ECO:0000313" key="16">
    <source>
        <dbReference type="Proteomes" id="UP000631114"/>
    </source>
</evidence>
<dbReference type="GO" id="GO:0005634">
    <property type="term" value="C:nucleus"/>
    <property type="evidence" value="ECO:0007669"/>
    <property type="project" value="UniProtKB-SubCell"/>
</dbReference>
<proteinExistence type="inferred from homology"/>
<comment type="catalytic activity">
    <reaction evidence="9 12">
        <text>O-phospho-L-seryl-[protein] + H2O = L-seryl-[protein] + phosphate</text>
        <dbReference type="Rhea" id="RHEA:20629"/>
        <dbReference type="Rhea" id="RHEA-COMP:9863"/>
        <dbReference type="Rhea" id="RHEA-COMP:11604"/>
        <dbReference type="ChEBI" id="CHEBI:15377"/>
        <dbReference type="ChEBI" id="CHEBI:29999"/>
        <dbReference type="ChEBI" id="CHEBI:43474"/>
        <dbReference type="ChEBI" id="CHEBI:83421"/>
        <dbReference type="EC" id="3.1.3.16"/>
    </reaction>
</comment>
<evidence type="ECO:0000256" key="4">
    <source>
        <dbReference type="ARBA" id="ARBA00022771"/>
    </source>
</evidence>
<dbReference type="GO" id="GO:0043175">
    <property type="term" value="F:RNA polymerase core enzyme binding"/>
    <property type="evidence" value="ECO:0007669"/>
    <property type="project" value="UniProtKB-UniRule"/>
</dbReference>
<evidence type="ECO:0000256" key="2">
    <source>
        <dbReference type="ARBA" id="ARBA00005676"/>
    </source>
</evidence>
<evidence type="ECO:0000256" key="11">
    <source>
        <dbReference type="PROSITE-ProRule" id="PRU00812"/>
    </source>
</evidence>
<reference evidence="15 16" key="1">
    <citation type="submission" date="2020-10" db="EMBL/GenBank/DDBJ databases">
        <title>The Coptis chinensis genome and diversification of protoberbering-type alkaloids.</title>
        <authorList>
            <person name="Wang B."/>
            <person name="Shu S."/>
            <person name="Song C."/>
            <person name="Liu Y."/>
        </authorList>
    </citation>
    <scope>NUCLEOTIDE SEQUENCE [LARGE SCALE GENOMIC DNA]</scope>
    <source>
        <strain evidence="15">HL-2020</strain>
        <tissue evidence="15">Leaf</tissue>
    </source>
</reference>
<comment type="function">
    <text evidence="12">Putative RNA polymerase II subunit B1 C-terminal domain (CTD) phosphatase involved in RNA polymerase II transcription regulation.</text>
</comment>
<evidence type="ECO:0000256" key="12">
    <source>
        <dbReference type="RuleBase" id="RU367080"/>
    </source>
</evidence>
<evidence type="ECO:0000256" key="6">
    <source>
        <dbReference type="ARBA" id="ARBA00022833"/>
    </source>
</evidence>
<feature type="domain" description="RTR1-type" evidence="14">
    <location>
        <begin position="34"/>
        <end position="125"/>
    </location>
</feature>
<dbReference type="InterPro" id="IPR039693">
    <property type="entry name" value="Rtr1/RPAP2"/>
</dbReference>
<dbReference type="AlphaFoldDB" id="A0A835LLH4"/>
<evidence type="ECO:0000256" key="9">
    <source>
        <dbReference type="ARBA" id="ARBA00047761"/>
    </source>
</evidence>
<organism evidence="15 16">
    <name type="scientific">Coptis chinensis</name>
    <dbReference type="NCBI Taxonomy" id="261450"/>
    <lineage>
        <taxon>Eukaryota</taxon>
        <taxon>Viridiplantae</taxon>
        <taxon>Streptophyta</taxon>
        <taxon>Embryophyta</taxon>
        <taxon>Tracheophyta</taxon>
        <taxon>Spermatophyta</taxon>
        <taxon>Magnoliopsida</taxon>
        <taxon>Ranunculales</taxon>
        <taxon>Ranunculaceae</taxon>
        <taxon>Coptidoideae</taxon>
        <taxon>Coptis</taxon>
    </lineage>
</organism>
<keyword evidence="8 12" id="KW-0539">Nucleus</keyword>
<accession>A0A835LLH4</accession>
<comment type="subcellular location">
    <subcellularLocation>
        <location evidence="1 12">Nucleus</location>
    </subcellularLocation>
</comment>
<comment type="caution">
    <text evidence="15">The sequence shown here is derived from an EMBL/GenBank/DDBJ whole genome shotgun (WGS) entry which is preliminary data.</text>
</comment>
<dbReference type="Gene3D" id="1.25.40.820">
    <property type="match status" value="1"/>
</dbReference>
<evidence type="ECO:0000256" key="3">
    <source>
        <dbReference type="ARBA" id="ARBA00022723"/>
    </source>
</evidence>
<dbReference type="InterPro" id="IPR038534">
    <property type="entry name" value="Rtr1/RPAP2_sf"/>
</dbReference>
<dbReference type="PROSITE" id="PS51479">
    <property type="entry name" value="ZF_RTR1"/>
    <property type="match status" value="1"/>
</dbReference>
<evidence type="ECO:0000256" key="10">
    <source>
        <dbReference type="ARBA" id="ARBA00048336"/>
    </source>
</evidence>
<dbReference type="Pfam" id="PF04181">
    <property type="entry name" value="RPAP2_Rtr1"/>
    <property type="match status" value="1"/>
</dbReference>